<dbReference type="AlphaFoldDB" id="A0A0F6YHZ8"/>
<dbReference type="EMBL" id="CP011125">
    <property type="protein sequence ID" value="AKF06438.1"/>
    <property type="molecule type" value="Genomic_DNA"/>
</dbReference>
<proteinExistence type="predicted"/>
<dbReference type="STRING" id="927083.DB32_003587"/>
<feature type="compositionally biased region" description="Polar residues" evidence="1">
    <location>
        <begin position="12"/>
        <end position="24"/>
    </location>
</feature>
<sequence length="101" mass="10198">MAGAHSSDARDMTSTSARSGSALTPSRGVGISRARVCARVPICVSRLTGLGSRLNFCASLDNGLEVPSRAVRSTEAGSRLARFLQGGAGAAEGPDASPPRA</sequence>
<accession>A0A0F6YHZ8</accession>
<gene>
    <name evidence="2" type="ORF">DB32_003587</name>
</gene>
<evidence type="ECO:0000256" key="1">
    <source>
        <dbReference type="SAM" id="MobiDB-lite"/>
    </source>
</evidence>
<feature type="region of interest" description="Disordered" evidence="1">
    <location>
        <begin position="1"/>
        <end position="29"/>
    </location>
</feature>
<dbReference type="KEGG" id="samy:DB32_003587"/>
<organism evidence="2 3">
    <name type="scientific">Sandaracinus amylolyticus</name>
    <dbReference type="NCBI Taxonomy" id="927083"/>
    <lineage>
        <taxon>Bacteria</taxon>
        <taxon>Pseudomonadati</taxon>
        <taxon>Myxococcota</taxon>
        <taxon>Polyangia</taxon>
        <taxon>Polyangiales</taxon>
        <taxon>Sandaracinaceae</taxon>
        <taxon>Sandaracinus</taxon>
    </lineage>
</organism>
<evidence type="ECO:0000313" key="2">
    <source>
        <dbReference type="EMBL" id="AKF06438.1"/>
    </source>
</evidence>
<dbReference type="Proteomes" id="UP000034883">
    <property type="component" value="Chromosome"/>
</dbReference>
<name>A0A0F6YHZ8_9BACT</name>
<protein>
    <submittedName>
        <fullName evidence="2">Uncharacterized protein</fullName>
    </submittedName>
</protein>
<evidence type="ECO:0000313" key="3">
    <source>
        <dbReference type="Proteomes" id="UP000034883"/>
    </source>
</evidence>
<reference evidence="2 3" key="1">
    <citation type="submission" date="2015-03" db="EMBL/GenBank/DDBJ databases">
        <title>Genome assembly of Sandaracinus amylolyticus DSM 53668.</title>
        <authorList>
            <person name="Sharma G."/>
            <person name="Subramanian S."/>
        </authorList>
    </citation>
    <scope>NUCLEOTIDE SEQUENCE [LARGE SCALE GENOMIC DNA]</scope>
    <source>
        <strain evidence="2 3">DSM 53668</strain>
    </source>
</reference>
<keyword evidence="3" id="KW-1185">Reference proteome</keyword>